<organism evidence="1 2">
    <name type="scientific">Fusobacterium necrophorum</name>
    <dbReference type="NCBI Taxonomy" id="859"/>
    <lineage>
        <taxon>Bacteria</taxon>
        <taxon>Fusobacteriati</taxon>
        <taxon>Fusobacteriota</taxon>
        <taxon>Fusobacteriia</taxon>
        <taxon>Fusobacteriales</taxon>
        <taxon>Fusobacteriaceae</taxon>
        <taxon>Fusobacterium</taxon>
    </lineage>
</organism>
<gene>
    <name evidence="1" type="ORF">EPT53_08180</name>
</gene>
<reference evidence="1 2" key="1">
    <citation type="submission" date="2019-01" db="EMBL/GenBank/DDBJ databases">
        <title>Fusobacterium necrophorum Isolated From the Uterus of Dairy Cows.</title>
        <authorList>
            <person name="Francis A.M."/>
        </authorList>
    </citation>
    <scope>NUCLEOTIDE SEQUENCE [LARGE SCALE GENOMIC DNA]</scope>
    <source>
        <strain evidence="1 2">KG35</strain>
    </source>
</reference>
<sequence length="72" mass="8226">MKIGIQEYLENLFSSVDEIVDKKGVPIESFAKVGGLNVGTLKNKRFLWKQGQLPRKSTLLKIERAINFFTQN</sequence>
<protein>
    <submittedName>
        <fullName evidence="1">Uncharacterized protein</fullName>
    </submittedName>
</protein>
<dbReference type="AlphaFoldDB" id="A0A4Q2KWM9"/>
<accession>A0A4Q2KWM9</accession>
<dbReference type="EMBL" id="SBAP01000020">
    <property type="protein sequence ID" value="RXZ68980.1"/>
    <property type="molecule type" value="Genomic_DNA"/>
</dbReference>
<evidence type="ECO:0000313" key="1">
    <source>
        <dbReference type="EMBL" id="RXZ68980.1"/>
    </source>
</evidence>
<dbReference type="RefSeq" id="WP_035900694.1">
    <property type="nucleotide sequence ID" value="NZ_JAMGTN010000019.1"/>
</dbReference>
<proteinExistence type="predicted"/>
<dbReference type="Proteomes" id="UP000289216">
    <property type="component" value="Unassembled WGS sequence"/>
</dbReference>
<evidence type="ECO:0000313" key="2">
    <source>
        <dbReference type="Proteomes" id="UP000289216"/>
    </source>
</evidence>
<name>A0A4Q2KWM9_9FUSO</name>
<comment type="caution">
    <text evidence="1">The sequence shown here is derived from an EMBL/GenBank/DDBJ whole genome shotgun (WGS) entry which is preliminary data.</text>
</comment>